<accession>A0ACD4RC12</accession>
<protein>
    <submittedName>
        <fullName evidence="1">Epoxide hydrolase</fullName>
    </submittedName>
</protein>
<dbReference type="EMBL" id="CP126116">
    <property type="protein sequence ID" value="WHZ58018.1"/>
    <property type="molecule type" value="Genomic_DNA"/>
</dbReference>
<sequence>MSRRYWFRLAMISALSLGLTTCGTNALAQNIQKSQTIQKEIKKQHTDKNAIRPFHVNVPESDLNELRRRILATKWPDKETVSDQSQGVQLATIQELARYWATDYDWHKFEAKLNALPQFITNIDGEDIHFIHVRSKHKDALPLIITHGWPGSIIEMMKIIGPLTDPTAYGGKESDAFDVVIPSMPGYGFSGKPTKVGWDPDRIARAWSVLMKRLGYTKYVAQGGDWGALITDLMAVQKAPGLVGIHSNMPGVVPPDIDKAIQSGNPLPSGLSDEEKRAVQQLNFFYKHSGYAFLMGTRPQTLTGLVDSPVGLAAFMIDHDAKSLELISKAFAGHPGGLTRDDVLDNITLYWLTNTAISAARLYWENKYSFFDVKGVSIPVAVSVFPDELYQAPKSWTKKAYPKLIYYNKLDKGGHFAAWEQPELFTAELRAAFKSLR</sequence>
<proteinExistence type="predicted"/>
<keyword evidence="1" id="KW-0378">Hydrolase</keyword>
<name>A0ACD4RC12_9BACI</name>
<organism evidence="1 2">
    <name type="scientific">Metabacillus hrfriensis</name>
    <dbReference type="NCBI Taxonomy" id="3048891"/>
    <lineage>
        <taxon>Bacteria</taxon>
        <taxon>Bacillati</taxon>
        <taxon>Bacillota</taxon>
        <taxon>Bacilli</taxon>
        <taxon>Bacillales</taxon>
        <taxon>Bacillaceae</taxon>
        <taxon>Metabacillus</taxon>
    </lineage>
</organism>
<keyword evidence="2" id="KW-1185">Reference proteome</keyword>
<evidence type="ECO:0000313" key="1">
    <source>
        <dbReference type="EMBL" id="WHZ58018.1"/>
    </source>
</evidence>
<dbReference type="Proteomes" id="UP001226091">
    <property type="component" value="Chromosome"/>
</dbReference>
<reference evidence="2" key="1">
    <citation type="journal article" date="2025" name="Aquaculture">
        <title>Assessment of the bioflocculant production and safety properties of Metabacillus hrfriensis sp. nov. based on phenotypic and whole-genome sequencing analysis.</title>
        <authorList>
            <person name="Zhang R."/>
            <person name="Zhao Z."/>
            <person name="Luo L."/>
            <person name="Wang S."/>
            <person name="Guo K."/>
            <person name="Xu W."/>
        </authorList>
    </citation>
    <scope>NUCLEOTIDE SEQUENCE [LARGE SCALE GENOMIC DNA]</scope>
    <source>
        <strain evidence="2">CT-WN-B3</strain>
    </source>
</reference>
<gene>
    <name evidence="1" type="ORF">QLQ22_01065</name>
</gene>
<evidence type="ECO:0000313" key="2">
    <source>
        <dbReference type="Proteomes" id="UP001226091"/>
    </source>
</evidence>